<dbReference type="Proteomes" id="UP000306753">
    <property type="component" value="Unassembled WGS sequence"/>
</dbReference>
<dbReference type="GO" id="GO:0005506">
    <property type="term" value="F:iron ion binding"/>
    <property type="evidence" value="ECO:0007669"/>
    <property type="project" value="InterPro"/>
</dbReference>
<dbReference type="SUPFAM" id="SSF46626">
    <property type="entry name" value="Cytochrome c"/>
    <property type="match status" value="2"/>
</dbReference>
<keyword evidence="3 8" id="KW-0349">Heme</keyword>
<comment type="PTM">
    <text evidence="8">Binds 2 heme c groups covalently per subunit.</text>
</comment>
<dbReference type="InterPro" id="IPR050597">
    <property type="entry name" value="Cytochrome_c_Oxidase_Subunit"/>
</dbReference>
<dbReference type="PANTHER" id="PTHR33751">
    <property type="entry name" value="CBB3-TYPE CYTOCHROME C OXIDASE SUBUNIT FIXP"/>
    <property type="match status" value="1"/>
</dbReference>
<proteinExistence type="predicted"/>
<feature type="chain" id="PRO_5024378675" evidence="10">
    <location>
        <begin position="19"/>
        <end position="211"/>
    </location>
</feature>
<dbReference type="EMBL" id="QLAG01000006">
    <property type="protein sequence ID" value="TLX64228.1"/>
    <property type="molecule type" value="Genomic_DNA"/>
</dbReference>
<evidence type="ECO:0000259" key="11">
    <source>
        <dbReference type="PROSITE" id="PS51007"/>
    </source>
</evidence>
<evidence type="ECO:0000256" key="7">
    <source>
        <dbReference type="ARBA" id="ARBA00023004"/>
    </source>
</evidence>
<keyword evidence="7 9" id="KW-0408">Iron</keyword>
<evidence type="ECO:0000256" key="10">
    <source>
        <dbReference type="SAM" id="SignalP"/>
    </source>
</evidence>
<dbReference type="AlphaFoldDB" id="A0A5R9QGU7"/>
<keyword evidence="4 9" id="KW-0479">Metal-binding</keyword>
<feature type="binding site" description="covalent" evidence="8">
    <location>
        <position position="140"/>
    </location>
    <ligand>
        <name>heme c</name>
        <dbReference type="ChEBI" id="CHEBI:61717"/>
        <label>2</label>
    </ligand>
</feature>
<feature type="domain" description="Cytochrome c" evidence="11">
    <location>
        <begin position="127"/>
        <end position="207"/>
    </location>
</feature>
<feature type="binding site" description="axial binding residue" evidence="9">
    <location>
        <position position="54"/>
    </location>
    <ligand>
        <name>heme c</name>
        <dbReference type="ChEBI" id="CHEBI:61717"/>
        <label>1</label>
    </ligand>
    <ligandPart>
        <name>Fe</name>
        <dbReference type="ChEBI" id="CHEBI:18248"/>
    </ligandPart>
</feature>
<dbReference type="RefSeq" id="WP_138411190.1">
    <property type="nucleotide sequence ID" value="NZ_QLAG01000006.1"/>
</dbReference>
<evidence type="ECO:0000256" key="1">
    <source>
        <dbReference type="ARBA" id="ARBA00004418"/>
    </source>
</evidence>
<dbReference type="GO" id="GO:0042597">
    <property type="term" value="C:periplasmic space"/>
    <property type="evidence" value="ECO:0007669"/>
    <property type="project" value="UniProtKB-SubCell"/>
</dbReference>
<keyword evidence="10" id="KW-0732">Signal</keyword>
<gene>
    <name evidence="12" type="ORF">DN820_06055</name>
</gene>
<protein>
    <submittedName>
        <fullName evidence="12">Cytochrome biogenesis protein ResB</fullName>
    </submittedName>
</protein>
<evidence type="ECO:0000256" key="2">
    <source>
        <dbReference type="ARBA" id="ARBA00022448"/>
    </source>
</evidence>
<feature type="binding site" description="axial binding residue" evidence="9">
    <location>
        <position position="144"/>
    </location>
    <ligand>
        <name>heme c</name>
        <dbReference type="ChEBI" id="CHEBI:61717"/>
        <label>2</label>
    </ligand>
    <ligandPart>
        <name>Fe</name>
        <dbReference type="ChEBI" id="CHEBI:18248"/>
    </ligandPart>
</feature>
<comment type="caution">
    <text evidence="12">The sequence shown here is derived from an EMBL/GenBank/DDBJ whole genome shotgun (WGS) entry which is preliminary data.</text>
</comment>
<dbReference type="PIRSF" id="PIRSF000005">
    <property type="entry name" value="Cytochrome_c4"/>
    <property type="match status" value="1"/>
</dbReference>
<keyword evidence="6" id="KW-0249">Electron transport</keyword>
<reference evidence="12 13" key="1">
    <citation type="journal article" date="2017" name="Eur. J. Clin. Microbiol. Infect. Dis.">
        <title>Uncommonly isolated clinical Pseudomonas: identification and phylogenetic assignation.</title>
        <authorList>
            <person name="Mulet M."/>
            <person name="Gomila M."/>
            <person name="Ramirez A."/>
            <person name="Cardew S."/>
            <person name="Moore E.R."/>
            <person name="Lalucat J."/>
            <person name="Garcia-Valdes E."/>
        </authorList>
    </citation>
    <scope>NUCLEOTIDE SEQUENCE [LARGE SCALE GENOMIC DNA]</scope>
    <source>
        <strain evidence="12 13">SD129</strain>
    </source>
</reference>
<keyword evidence="2" id="KW-0813">Transport</keyword>
<comment type="subcellular location">
    <subcellularLocation>
        <location evidence="1">Periplasm</location>
    </subcellularLocation>
</comment>
<evidence type="ECO:0000256" key="4">
    <source>
        <dbReference type="ARBA" id="ARBA00022723"/>
    </source>
</evidence>
<dbReference type="GO" id="GO:0009055">
    <property type="term" value="F:electron transfer activity"/>
    <property type="evidence" value="ECO:0007669"/>
    <property type="project" value="InterPro"/>
</dbReference>
<accession>A0A5R9QGU7</accession>
<evidence type="ECO:0000313" key="13">
    <source>
        <dbReference type="Proteomes" id="UP000306753"/>
    </source>
</evidence>
<feature type="binding site" description="covalent" evidence="8">
    <location>
        <position position="50"/>
    </location>
    <ligand>
        <name>heme c</name>
        <dbReference type="ChEBI" id="CHEBI:61717"/>
        <label>1</label>
    </ligand>
</feature>
<evidence type="ECO:0000256" key="9">
    <source>
        <dbReference type="PIRSR" id="PIRSR000005-2"/>
    </source>
</evidence>
<keyword evidence="13" id="KW-1185">Reference proteome</keyword>
<feature type="binding site" description="axial binding residue" evidence="9">
    <location>
        <position position="184"/>
    </location>
    <ligand>
        <name>heme c</name>
        <dbReference type="ChEBI" id="CHEBI:61717"/>
        <label>2</label>
    </ligand>
    <ligandPart>
        <name>Fe</name>
        <dbReference type="ChEBI" id="CHEBI:18248"/>
    </ligandPart>
</feature>
<evidence type="ECO:0000256" key="5">
    <source>
        <dbReference type="ARBA" id="ARBA00022764"/>
    </source>
</evidence>
<feature type="signal peptide" evidence="10">
    <location>
        <begin position="1"/>
        <end position="18"/>
    </location>
</feature>
<dbReference type="PROSITE" id="PS51007">
    <property type="entry name" value="CYTC"/>
    <property type="match status" value="2"/>
</dbReference>
<feature type="domain" description="Cytochrome c" evidence="11">
    <location>
        <begin position="31"/>
        <end position="116"/>
    </location>
</feature>
<name>A0A5R9QGU7_9GAMM</name>
<evidence type="ECO:0000256" key="3">
    <source>
        <dbReference type="ARBA" id="ARBA00022617"/>
    </source>
</evidence>
<organism evidence="12 13">
    <name type="scientific">Stutzerimonas nosocomialis</name>
    <dbReference type="NCBI Taxonomy" id="1056496"/>
    <lineage>
        <taxon>Bacteria</taxon>
        <taxon>Pseudomonadati</taxon>
        <taxon>Pseudomonadota</taxon>
        <taxon>Gammaproteobacteria</taxon>
        <taxon>Pseudomonadales</taxon>
        <taxon>Pseudomonadaceae</taxon>
        <taxon>Stutzerimonas</taxon>
    </lineage>
</organism>
<evidence type="ECO:0000313" key="12">
    <source>
        <dbReference type="EMBL" id="TLX64228.1"/>
    </source>
</evidence>
<dbReference type="InterPro" id="IPR009056">
    <property type="entry name" value="Cyt_c-like_dom"/>
</dbReference>
<feature type="binding site" description="covalent" evidence="8">
    <location>
        <position position="53"/>
    </location>
    <ligand>
        <name>heme c</name>
        <dbReference type="ChEBI" id="CHEBI:61717"/>
        <label>1</label>
    </ligand>
</feature>
<dbReference type="Pfam" id="PF00034">
    <property type="entry name" value="Cytochrom_C"/>
    <property type="match status" value="1"/>
</dbReference>
<evidence type="ECO:0000256" key="8">
    <source>
        <dbReference type="PIRSR" id="PIRSR000005-1"/>
    </source>
</evidence>
<dbReference type="GO" id="GO:0020037">
    <property type="term" value="F:heme binding"/>
    <property type="evidence" value="ECO:0007669"/>
    <property type="project" value="InterPro"/>
</dbReference>
<dbReference type="PANTHER" id="PTHR33751:SF9">
    <property type="entry name" value="CYTOCHROME C4"/>
    <property type="match status" value="1"/>
</dbReference>
<sequence>MRFVFFALFCSLASLVHANEEAAARFNALMADDALRQQAYAAGQERIVLCGHCHGSDGNSKREHIPNLAGQNPRYLFSSFEKFADGQRSDYVMSQLAQILSLEERVNIAVYFSQQRVKPKAHKVDPALSLKGAAVFRNTCIACHGAHAQGQESAPRLAGQPAEYLQRTLSRFRDKDPSRAGSPMLPIAAILSEQDITAVAAYLSQLSGTAQ</sequence>
<evidence type="ECO:0000256" key="6">
    <source>
        <dbReference type="ARBA" id="ARBA00022982"/>
    </source>
</evidence>
<feature type="binding site" description="covalent" evidence="8">
    <location>
        <position position="143"/>
    </location>
    <ligand>
        <name>heme c</name>
        <dbReference type="ChEBI" id="CHEBI:61717"/>
        <label>2</label>
    </ligand>
</feature>
<dbReference type="InterPro" id="IPR036909">
    <property type="entry name" value="Cyt_c-like_dom_sf"/>
</dbReference>
<keyword evidence="5" id="KW-0574">Periplasm</keyword>
<dbReference type="Gene3D" id="1.10.760.10">
    <property type="entry name" value="Cytochrome c-like domain"/>
    <property type="match status" value="2"/>
</dbReference>
<feature type="binding site" description="axial binding residue" evidence="9">
    <location>
        <position position="93"/>
    </location>
    <ligand>
        <name>heme c</name>
        <dbReference type="ChEBI" id="CHEBI:61717"/>
        <label>1</label>
    </ligand>
    <ligandPart>
        <name>Fe</name>
        <dbReference type="ChEBI" id="CHEBI:18248"/>
    </ligandPart>
</feature>
<dbReference type="InterPro" id="IPR024167">
    <property type="entry name" value="Cytochrome_c4-like"/>
</dbReference>